<evidence type="ECO:0000256" key="1">
    <source>
        <dbReference type="SAM" id="MobiDB-lite"/>
    </source>
</evidence>
<dbReference type="EMBL" id="JAACFV010000041">
    <property type="protein sequence ID" value="KAF7509437.1"/>
    <property type="molecule type" value="Genomic_DNA"/>
</dbReference>
<sequence length="78" mass="8931">MQVWCSCSAQQPTSDAGTHDSQTTIGWEYYEGNRRRRRIIRGSALEFARSGGRDKYVKRCSWVSLACMTTFQGRMMGD</sequence>
<dbReference type="Proteomes" id="UP000606974">
    <property type="component" value="Unassembled WGS sequence"/>
</dbReference>
<organism evidence="2 3">
    <name type="scientific">Endocarpon pusillum</name>
    <dbReference type="NCBI Taxonomy" id="364733"/>
    <lineage>
        <taxon>Eukaryota</taxon>
        <taxon>Fungi</taxon>
        <taxon>Dikarya</taxon>
        <taxon>Ascomycota</taxon>
        <taxon>Pezizomycotina</taxon>
        <taxon>Eurotiomycetes</taxon>
        <taxon>Chaetothyriomycetidae</taxon>
        <taxon>Verrucariales</taxon>
        <taxon>Verrucariaceae</taxon>
        <taxon>Endocarpon</taxon>
    </lineage>
</organism>
<name>A0A8H7AM38_9EURO</name>
<evidence type="ECO:0000313" key="2">
    <source>
        <dbReference type="EMBL" id="KAF7509437.1"/>
    </source>
</evidence>
<dbReference type="AlphaFoldDB" id="A0A8H7AM38"/>
<keyword evidence="3" id="KW-1185">Reference proteome</keyword>
<protein>
    <submittedName>
        <fullName evidence="2">Uncharacterized protein</fullName>
    </submittedName>
</protein>
<proteinExistence type="predicted"/>
<comment type="caution">
    <text evidence="2">The sequence shown here is derived from an EMBL/GenBank/DDBJ whole genome shotgun (WGS) entry which is preliminary data.</text>
</comment>
<feature type="region of interest" description="Disordered" evidence="1">
    <location>
        <begin position="1"/>
        <end position="21"/>
    </location>
</feature>
<evidence type="ECO:0000313" key="3">
    <source>
        <dbReference type="Proteomes" id="UP000606974"/>
    </source>
</evidence>
<accession>A0A8H7AM38</accession>
<reference evidence="2" key="1">
    <citation type="submission" date="2020-02" db="EMBL/GenBank/DDBJ databases">
        <authorList>
            <person name="Palmer J.M."/>
        </authorList>
    </citation>
    <scope>NUCLEOTIDE SEQUENCE</scope>
    <source>
        <strain evidence="2">EPUS1.4</strain>
        <tissue evidence="2">Thallus</tissue>
    </source>
</reference>
<gene>
    <name evidence="2" type="ORF">GJ744_008000</name>
</gene>